<dbReference type="EMBL" id="BOOU01000014">
    <property type="protein sequence ID" value="GII76252.1"/>
    <property type="molecule type" value="Genomic_DNA"/>
</dbReference>
<organism evidence="2 3">
    <name type="scientific">Sphaerisporangium rufum</name>
    <dbReference type="NCBI Taxonomy" id="1381558"/>
    <lineage>
        <taxon>Bacteria</taxon>
        <taxon>Bacillati</taxon>
        <taxon>Actinomycetota</taxon>
        <taxon>Actinomycetes</taxon>
        <taxon>Streptosporangiales</taxon>
        <taxon>Streptosporangiaceae</taxon>
        <taxon>Sphaerisporangium</taxon>
    </lineage>
</organism>
<dbReference type="Proteomes" id="UP000655287">
    <property type="component" value="Unassembled WGS sequence"/>
</dbReference>
<reference evidence="2" key="1">
    <citation type="submission" date="2021-01" db="EMBL/GenBank/DDBJ databases">
        <title>Whole genome shotgun sequence of Sphaerisporangium rufum NBRC 109079.</title>
        <authorList>
            <person name="Komaki H."/>
            <person name="Tamura T."/>
        </authorList>
    </citation>
    <scope>NUCLEOTIDE SEQUENCE</scope>
    <source>
        <strain evidence="2">NBRC 109079</strain>
    </source>
</reference>
<evidence type="ECO:0000313" key="3">
    <source>
        <dbReference type="Proteomes" id="UP000655287"/>
    </source>
</evidence>
<name>A0A919R3A7_9ACTN</name>
<dbReference type="AlphaFoldDB" id="A0A919R3A7"/>
<evidence type="ECO:0000256" key="1">
    <source>
        <dbReference type="SAM" id="MobiDB-lite"/>
    </source>
</evidence>
<feature type="region of interest" description="Disordered" evidence="1">
    <location>
        <begin position="1"/>
        <end position="21"/>
    </location>
</feature>
<proteinExistence type="predicted"/>
<gene>
    <name evidence="2" type="ORF">Sru01_12340</name>
</gene>
<keyword evidence="3" id="KW-1185">Reference proteome</keyword>
<sequence length="120" mass="12812">MMDREFRARSATGGASGRGASGMFCAAYGKALFRGPESPIAAPGTPFPKAADRPARPEVSRPARWPPRWDEYWIATVVTRGSVGRRRRAAPARPGRVLGSVRSAVGDALATGTRHGRLLP</sequence>
<feature type="region of interest" description="Disordered" evidence="1">
    <location>
        <begin position="38"/>
        <end position="62"/>
    </location>
</feature>
<comment type="caution">
    <text evidence="2">The sequence shown here is derived from an EMBL/GenBank/DDBJ whole genome shotgun (WGS) entry which is preliminary data.</text>
</comment>
<accession>A0A919R3A7</accession>
<evidence type="ECO:0000313" key="2">
    <source>
        <dbReference type="EMBL" id="GII76252.1"/>
    </source>
</evidence>
<feature type="compositionally biased region" description="Basic and acidic residues" evidence="1">
    <location>
        <begin position="50"/>
        <end position="62"/>
    </location>
</feature>
<protein>
    <submittedName>
        <fullName evidence="2">Uncharacterized protein</fullName>
    </submittedName>
</protein>